<evidence type="ECO:0000313" key="2">
    <source>
        <dbReference type="Proteomes" id="UP001526147"/>
    </source>
</evidence>
<evidence type="ECO:0008006" key="3">
    <source>
        <dbReference type="Google" id="ProtNLM"/>
    </source>
</evidence>
<dbReference type="EMBL" id="JAOYEY010000048">
    <property type="protein sequence ID" value="MCV9887911.1"/>
    <property type="molecule type" value="Genomic_DNA"/>
</dbReference>
<evidence type="ECO:0000313" key="1">
    <source>
        <dbReference type="EMBL" id="MCV9887911.1"/>
    </source>
</evidence>
<gene>
    <name evidence="1" type="ORF">OIH86_19895</name>
</gene>
<dbReference type="Gene3D" id="3.20.20.150">
    <property type="entry name" value="Divalent-metal-dependent TIM barrel enzymes"/>
    <property type="match status" value="1"/>
</dbReference>
<comment type="caution">
    <text evidence="1">The sequence shown here is derived from an EMBL/GenBank/DDBJ whole genome shotgun (WGS) entry which is preliminary data.</text>
</comment>
<dbReference type="InterPro" id="IPR036237">
    <property type="entry name" value="Xyl_isomerase-like_sf"/>
</dbReference>
<dbReference type="SUPFAM" id="SSF51658">
    <property type="entry name" value="Xylose isomerase-like"/>
    <property type="match status" value="1"/>
</dbReference>
<organism evidence="1 2">
    <name type="scientific">Metabacillus halosaccharovorans</name>
    <dbReference type="NCBI Taxonomy" id="930124"/>
    <lineage>
        <taxon>Bacteria</taxon>
        <taxon>Bacillati</taxon>
        <taxon>Bacillota</taxon>
        <taxon>Bacilli</taxon>
        <taxon>Bacillales</taxon>
        <taxon>Bacillaceae</taxon>
        <taxon>Metabacillus</taxon>
    </lineage>
</organism>
<accession>A0ABT3DM17</accession>
<dbReference type="RefSeq" id="WP_264144128.1">
    <property type="nucleotide sequence ID" value="NZ_JAOYEY010000048.1"/>
</dbReference>
<reference evidence="1 2" key="1">
    <citation type="submission" date="2022-10" db="EMBL/GenBank/DDBJ databases">
        <title>Draft genome assembly of moderately radiation resistant bacterium Metabacillus halosaccharovorans.</title>
        <authorList>
            <person name="Pal S."/>
            <person name="Gopinathan A."/>
        </authorList>
    </citation>
    <scope>NUCLEOTIDE SEQUENCE [LARGE SCALE GENOMIC DNA]</scope>
    <source>
        <strain evidence="1 2">VITHBRA001</strain>
    </source>
</reference>
<dbReference type="Proteomes" id="UP001526147">
    <property type="component" value="Unassembled WGS sequence"/>
</dbReference>
<proteinExistence type="predicted"/>
<name>A0ABT3DM17_9BACI</name>
<keyword evidence="2" id="KW-1185">Reference proteome</keyword>
<sequence length="238" mass="27246">MTKVILPTLIFNTPISIEKQVTKIKEYGADGIEVRRECLTDVSTELGILKRSIAASNLDPVIYSVPIELWLDSYSLNPIAETSIKEAAFLNATHIKFSLGKFDANKADTDIFDKWLKTNLPKNLKILIENDQSTYGGTLLPILSFFQWKKEISVGMTFDVGNWTVNQEDWLHAYHSLNTWIEYLHFKSVKRVKEGWVSIPPSNEHLKIPFPAFTAIEFPLANPNSEVPQWMNKLRKKH</sequence>
<protein>
    <recommendedName>
        <fullName evidence="3">Xylose isomerase-like TIM barrel domain-containing protein</fullName>
    </recommendedName>
</protein>